<feature type="compositionally biased region" description="Basic and acidic residues" evidence="11">
    <location>
        <begin position="1"/>
        <end position="13"/>
    </location>
</feature>
<dbReference type="Pfam" id="PF00130">
    <property type="entry name" value="C1_1"/>
    <property type="match status" value="3"/>
</dbReference>
<evidence type="ECO:0000256" key="7">
    <source>
        <dbReference type="ARBA" id="ARBA00022771"/>
    </source>
</evidence>
<protein>
    <recommendedName>
        <fullName evidence="2">diacylglycerol kinase (ATP)</fullName>
        <ecNumber evidence="2">2.7.1.107</ecNumber>
    </recommendedName>
</protein>
<keyword evidence="8" id="KW-0418">Kinase</keyword>
<reference evidence="13" key="1">
    <citation type="submission" date="2019-11" db="UniProtKB">
        <authorList>
            <consortium name="WormBaseParasite"/>
        </authorList>
    </citation>
    <scope>IDENTIFICATION</scope>
</reference>
<dbReference type="SUPFAM" id="SSF57889">
    <property type="entry name" value="Cysteine-rich domain"/>
    <property type="match status" value="3"/>
</dbReference>
<evidence type="ECO:0000256" key="1">
    <source>
        <dbReference type="ARBA" id="ARBA00009280"/>
    </source>
</evidence>
<keyword evidence="9" id="KW-0862">Zinc</keyword>
<keyword evidence="4" id="KW-0479">Metal-binding</keyword>
<keyword evidence="6" id="KW-0547">Nucleotide-binding</keyword>
<feature type="domain" description="Phorbol-ester/DAG-type" evidence="12">
    <location>
        <begin position="134"/>
        <end position="182"/>
    </location>
</feature>
<dbReference type="InterPro" id="IPR046349">
    <property type="entry name" value="C1-like_sf"/>
</dbReference>
<evidence type="ECO:0000256" key="5">
    <source>
        <dbReference type="ARBA" id="ARBA00022737"/>
    </source>
</evidence>
<evidence type="ECO:0000256" key="3">
    <source>
        <dbReference type="ARBA" id="ARBA00022679"/>
    </source>
</evidence>
<name>A0A5K3FGG9_MESCO</name>
<keyword evidence="7" id="KW-0863">Zinc-finger</keyword>
<keyword evidence="5" id="KW-0677">Repeat</keyword>
<evidence type="ECO:0000256" key="10">
    <source>
        <dbReference type="ARBA" id="ARBA00022840"/>
    </source>
</evidence>
<comment type="similarity">
    <text evidence="1">Belongs to the eukaryotic diacylglycerol kinase family.</text>
</comment>
<dbReference type="GO" id="GO:0007165">
    <property type="term" value="P:signal transduction"/>
    <property type="evidence" value="ECO:0007669"/>
    <property type="project" value="InterPro"/>
</dbReference>
<feature type="compositionally biased region" description="Polar residues" evidence="11">
    <location>
        <begin position="15"/>
        <end position="40"/>
    </location>
</feature>
<dbReference type="InterPro" id="IPR037607">
    <property type="entry name" value="DGK"/>
</dbReference>
<dbReference type="Gene3D" id="3.30.60.20">
    <property type="match status" value="3"/>
</dbReference>
<evidence type="ECO:0000256" key="11">
    <source>
        <dbReference type="SAM" id="MobiDB-lite"/>
    </source>
</evidence>
<dbReference type="InterPro" id="IPR002219">
    <property type="entry name" value="PKC_DAG/PE"/>
</dbReference>
<keyword evidence="3" id="KW-0808">Transferase</keyword>
<dbReference type="PROSITE" id="PS00479">
    <property type="entry name" value="ZF_DAG_PE_1"/>
    <property type="match status" value="2"/>
</dbReference>
<dbReference type="GO" id="GO:0004143">
    <property type="term" value="F:ATP-dependent diacylglycerol kinase activity"/>
    <property type="evidence" value="ECO:0007669"/>
    <property type="project" value="UniProtKB-EC"/>
</dbReference>
<dbReference type="PANTHER" id="PTHR11255">
    <property type="entry name" value="DIACYLGLYCEROL KINASE"/>
    <property type="match status" value="1"/>
</dbReference>
<evidence type="ECO:0000256" key="2">
    <source>
        <dbReference type="ARBA" id="ARBA00012133"/>
    </source>
</evidence>
<dbReference type="FunFam" id="3.30.60.20:FF:000002">
    <property type="entry name" value="Diacylglycerol kinase"/>
    <property type="match status" value="1"/>
</dbReference>
<dbReference type="PANTHER" id="PTHR11255:SF54">
    <property type="entry name" value="DIACYLGLYCEROL KINASE THETA"/>
    <property type="match status" value="1"/>
</dbReference>
<organism evidence="13">
    <name type="scientific">Mesocestoides corti</name>
    <name type="common">Flatworm</name>
    <dbReference type="NCBI Taxonomy" id="53468"/>
    <lineage>
        <taxon>Eukaryota</taxon>
        <taxon>Metazoa</taxon>
        <taxon>Spiralia</taxon>
        <taxon>Lophotrochozoa</taxon>
        <taxon>Platyhelminthes</taxon>
        <taxon>Cestoda</taxon>
        <taxon>Eucestoda</taxon>
        <taxon>Cyclophyllidea</taxon>
        <taxon>Mesocestoididae</taxon>
        <taxon>Mesocestoides</taxon>
    </lineage>
</organism>
<feature type="domain" description="Phorbol-ester/DAG-type" evidence="12">
    <location>
        <begin position="71"/>
        <end position="121"/>
    </location>
</feature>
<proteinExistence type="inferred from homology"/>
<sequence length="298" mass="33422">MLTESPKHSDHPNIDASNNLSTSTAKNVDSGTDESSSMNPQVIGEDNCSLEETEQMVKPTSARDTICALSGHSFLRKSLSKPAYCHHCGEVIWSPLSTGFACDVCNFLSHERCLREIVTVCPAYASTQILTPVAHCWSELSFFRRKFCNVCRIRLRDTPSVRCEVCEYYAHYDCKEFAVNDCKQGAAFRAQKNRNKTTTSHHWREGNLRSSTRCCICKKLCGSSECLTGYRCLWCGTTAHASCSRKLPVECDFGPLRNIMLPPWAVSLPRPDIPSEYTVGIMRRPQTVPNYLLVSCLK</sequence>
<dbReference type="PROSITE" id="PS50081">
    <property type="entry name" value="ZF_DAG_PE_2"/>
    <property type="match status" value="3"/>
</dbReference>
<evidence type="ECO:0000256" key="6">
    <source>
        <dbReference type="ARBA" id="ARBA00022741"/>
    </source>
</evidence>
<keyword evidence="10" id="KW-0067">ATP-binding</keyword>
<dbReference type="SMART" id="SM00109">
    <property type="entry name" value="C1"/>
    <property type="match status" value="3"/>
</dbReference>
<dbReference type="PRINTS" id="PR00008">
    <property type="entry name" value="DAGPEDOMAIN"/>
</dbReference>
<evidence type="ECO:0000313" key="13">
    <source>
        <dbReference type="WBParaSite" id="MCU_007964-RA"/>
    </source>
</evidence>
<feature type="domain" description="Phorbol-ester/DAG-type" evidence="12">
    <location>
        <begin position="200"/>
        <end position="251"/>
    </location>
</feature>
<evidence type="ECO:0000259" key="12">
    <source>
        <dbReference type="PROSITE" id="PS50081"/>
    </source>
</evidence>
<dbReference type="WBParaSite" id="MCU_007964-RA">
    <property type="protein sequence ID" value="MCU_007964-RA"/>
    <property type="gene ID" value="MCU_007964"/>
</dbReference>
<dbReference type="AlphaFoldDB" id="A0A5K3FGG9"/>
<dbReference type="CDD" id="cd20804">
    <property type="entry name" value="C1_DGKtheta_typeV_rpt2"/>
    <property type="match status" value="1"/>
</dbReference>
<dbReference type="GO" id="GO:0008270">
    <property type="term" value="F:zinc ion binding"/>
    <property type="evidence" value="ECO:0007669"/>
    <property type="project" value="UniProtKB-KW"/>
</dbReference>
<dbReference type="GO" id="GO:0016020">
    <property type="term" value="C:membrane"/>
    <property type="evidence" value="ECO:0007669"/>
    <property type="project" value="UniProtKB-SubCell"/>
</dbReference>
<dbReference type="GO" id="GO:0005524">
    <property type="term" value="F:ATP binding"/>
    <property type="evidence" value="ECO:0007669"/>
    <property type="project" value="UniProtKB-KW"/>
</dbReference>
<dbReference type="InterPro" id="IPR020454">
    <property type="entry name" value="DAG/PE-bd"/>
</dbReference>
<evidence type="ECO:0000256" key="9">
    <source>
        <dbReference type="ARBA" id="ARBA00022833"/>
    </source>
</evidence>
<evidence type="ECO:0000256" key="4">
    <source>
        <dbReference type="ARBA" id="ARBA00022723"/>
    </source>
</evidence>
<feature type="region of interest" description="Disordered" evidence="11">
    <location>
        <begin position="1"/>
        <end position="43"/>
    </location>
</feature>
<evidence type="ECO:0000256" key="8">
    <source>
        <dbReference type="ARBA" id="ARBA00022777"/>
    </source>
</evidence>
<accession>A0A5K3FGG9</accession>
<dbReference type="EC" id="2.7.1.107" evidence="2"/>
<dbReference type="CDD" id="cd20854">
    <property type="entry name" value="C1_DGKtheta_typeV_rpt3"/>
    <property type="match status" value="1"/>
</dbReference>